<sequence length="193" mass="22462">MKIILCLAVLCASLQLSAQSEKERSAIIRLYKDDIGKVYSVFFADTIEQTVDIKLKDDRGTVLLEQSMTGRGFSKRFSLADLKLGEYTFEVSIPDYTFREKIELKSEKQIKEESITLQNDYPSLYINVAEYNMKPMNIFVYTTDEQLLKMFYWEPNPKMPSKKIDISQFEGYEVRVQITQDGIDQVDQLVNLY</sequence>
<dbReference type="RefSeq" id="WP_115867984.1">
    <property type="nucleotide sequence ID" value="NZ_QREG01000008.1"/>
</dbReference>
<comment type="caution">
    <text evidence="2">The sequence shown here is derived from an EMBL/GenBank/DDBJ whole genome shotgun (WGS) entry which is preliminary data.</text>
</comment>
<name>A0A3D9L2T0_MARFU</name>
<protein>
    <submittedName>
        <fullName evidence="2">Uncharacterized protein</fullName>
    </submittedName>
</protein>
<feature type="signal peptide" evidence="1">
    <location>
        <begin position="1"/>
        <end position="18"/>
    </location>
</feature>
<feature type="chain" id="PRO_5017551908" evidence="1">
    <location>
        <begin position="19"/>
        <end position="193"/>
    </location>
</feature>
<gene>
    <name evidence="2" type="ORF">C7460_10865</name>
</gene>
<accession>A0A3D9L2T0</accession>
<reference evidence="2 3" key="1">
    <citation type="submission" date="2018-07" db="EMBL/GenBank/DDBJ databases">
        <title>Genomic Encyclopedia of Type Strains, Phase IV (KMG-IV): sequencing the most valuable type-strain genomes for metagenomic binning, comparative biology and taxonomic classification.</title>
        <authorList>
            <person name="Goeker M."/>
        </authorList>
    </citation>
    <scope>NUCLEOTIDE SEQUENCE [LARGE SCALE GENOMIC DNA]</scope>
    <source>
        <strain evidence="2 3">DSM 4134</strain>
    </source>
</reference>
<dbReference type="Proteomes" id="UP000256779">
    <property type="component" value="Unassembled WGS sequence"/>
</dbReference>
<dbReference type="EMBL" id="QREG01000008">
    <property type="protein sequence ID" value="RED99449.1"/>
    <property type="molecule type" value="Genomic_DNA"/>
</dbReference>
<dbReference type="OrthoDB" id="1122048at2"/>
<organism evidence="2 3">
    <name type="scientific">Marinoscillum furvescens DSM 4134</name>
    <dbReference type="NCBI Taxonomy" id="1122208"/>
    <lineage>
        <taxon>Bacteria</taxon>
        <taxon>Pseudomonadati</taxon>
        <taxon>Bacteroidota</taxon>
        <taxon>Cytophagia</taxon>
        <taxon>Cytophagales</taxon>
        <taxon>Reichenbachiellaceae</taxon>
        <taxon>Marinoscillum</taxon>
    </lineage>
</organism>
<evidence type="ECO:0000313" key="3">
    <source>
        <dbReference type="Proteomes" id="UP000256779"/>
    </source>
</evidence>
<keyword evidence="3" id="KW-1185">Reference proteome</keyword>
<evidence type="ECO:0000313" key="2">
    <source>
        <dbReference type="EMBL" id="RED99449.1"/>
    </source>
</evidence>
<evidence type="ECO:0000256" key="1">
    <source>
        <dbReference type="SAM" id="SignalP"/>
    </source>
</evidence>
<dbReference type="AlphaFoldDB" id="A0A3D9L2T0"/>
<proteinExistence type="predicted"/>
<keyword evidence="1" id="KW-0732">Signal</keyword>